<dbReference type="AlphaFoldDB" id="K7ADX7"/>
<dbReference type="PROSITE" id="PS00675">
    <property type="entry name" value="SIGMA54_INTERACT_1"/>
    <property type="match status" value="1"/>
</dbReference>
<dbReference type="Pfam" id="PF00005">
    <property type="entry name" value="ABC_tran"/>
    <property type="match status" value="1"/>
</dbReference>
<keyword evidence="2" id="KW-0547">Nucleotide-binding</keyword>
<dbReference type="GO" id="GO:0005886">
    <property type="term" value="C:plasma membrane"/>
    <property type="evidence" value="ECO:0007669"/>
    <property type="project" value="TreeGrafter"/>
</dbReference>
<dbReference type="KEGG" id="gps:C427_2051"/>
<dbReference type="InterPro" id="IPR027417">
    <property type="entry name" value="P-loop_NTPase"/>
</dbReference>
<dbReference type="SMART" id="SM00382">
    <property type="entry name" value="AAA"/>
    <property type="match status" value="1"/>
</dbReference>
<dbReference type="GO" id="GO:0005524">
    <property type="term" value="F:ATP binding"/>
    <property type="evidence" value="ECO:0007669"/>
    <property type="project" value="UniProtKB-KW"/>
</dbReference>
<dbReference type="Gene3D" id="3.40.50.300">
    <property type="entry name" value="P-loop containing nucleotide triphosphate hydrolases"/>
    <property type="match status" value="1"/>
</dbReference>
<dbReference type="InterPro" id="IPR017871">
    <property type="entry name" value="ABC_transporter-like_CS"/>
</dbReference>
<dbReference type="InterPro" id="IPR025662">
    <property type="entry name" value="Sigma_54_int_dom_ATP-bd_1"/>
</dbReference>
<organism evidence="5 6">
    <name type="scientific">Paraglaciecola psychrophila 170</name>
    <dbReference type="NCBI Taxonomy" id="1129794"/>
    <lineage>
        <taxon>Bacteria</taxon>
        <taxon>Pseudomonadati</taxon>
        <taxon>Pseudomonadota</taxon>
        <taxon>Gammaproteobacteria</taxon>
        <taxon>Alteromonadales</taxon>
        <taxon>Alteromonadaceae</taxon>
        <taxon>Paraglaciecola</taxon>
    </lineage>
</organism>
<reference evidence="5 6" key="1">
    <citation type="journal article" date="2013" name="Genome Announc.">
        <title>Complete Genome Sequence of Glaciecola psychrophila Strain 170T.</title>
        <authorList>
            <person name="Yin J."/>
            <person name="Chen J."/>
            <person name="Liu G."/>
            <person name="Yu Y."/>
            <person name="Song L."/>
            <person name="Wang X."/>
            <person name="Qu X."/>
        </authorList>
    </citation>
    <scope>NUCLEOTIDE SEQUENCE [LARGE SCALE GENOMIC DNA]</scope>
    <source>
        <strain evidence="5 6">170</strain>
    </source>
</reference>
<dbReference type="InterPro" id="IPR015854">
    <property type="entry name" value="ABC_transpr_LolD-like"/>
</dbReference>
<dbReference type="GO" id="GO:0016887">
    <property type="term" value="F:ATP hydrolysis activity"/>
    <property type="evidence" value="ECO:0007669"/>
    <property type="project" value="InterPro"/>
</dbReference>
<dbReference type="InterPro" id="IPR003439">
    <property type="entry name" value="ABC_transporter-like_ATP-bd"/>
</dbReference>
<dbReference type="CDD" id="cd03255">
    <property type="entry name" value="ABC_MJ0796_LolCDE_FtsE"/>
    <property type="match status" value="1"/>
</dbReference>
<dbReference type="OrthoDB" id="9802264at2"/>
<evidence type="ECO:0000313" key="5">
    <source>
        <dbReference type="EMBL" id="AGH44160.1"/>
    </source>
</evidence>
<gene>
    <name evidence="5" type="ORF">C427_2051</name>
</gene>
<evidence type="ECO:0000256" key="3">
    <source>
        <dbReference type="ARBA" id="ARBA00022840"/>
    </source>
</evidence>
<protein>
    <submittedName>
        <fullName evidence="5">ABC transporter</fullName>
    </submittedName>
</protein>
<keyword evidence="1" id="KW-0813">Transport</keyword>
<evidence type="ECO:0000256" key="1">
    <source>
        <dbReference type="ARBA" id="ARBA00022448"/>
    </source>
</evidence>
<name>K7ADX7_9ALTE</name>
<dbReference type="PANTHER" id="PTHR24220">
    <property type="entry name" value="IMPORT ATP-BINDING PROTEIN"/>
    <property type="match status" value="1"/>
</dbReference>
<dbReference type="eggNOG" id="COG1136">
    <property type="taxonomic scope" value="Bacteria"/>
</dbReference>
<dbReference type="InterPro" id="IPR003593">
    <property type="entry name" value="AAA+_ATPase"/>
</dbReference>
<accession>K7ADX7</accession>
<keyword evidence="6" id="KW-1185">Reference proteome</keyword>
<keyword evidence="3" id="KW-0067">ATP-binding</keyword>
<dbReference type="PROSITE" id="PS00211">
    <property type="entry name" value="ABC_TRANSPORTER_1"/>
    <property type="match status" value="1"/>
</dbReference>
<proteinExistence type="predicted"/>
<dbReference type="PATRIC" id="fig|1129794.4.peg.2031"/>
<dbReference type="GO" id="GO:0022857">
    <property type="term" value="F:transmembrane transporter activity"/>
    <property type="evidence" value="ECO:0007669"/>
    <property type="project" value="TreeGrafter"/>
</dbReference>
<dbReference type="HOGENOM" id="CLU_000604_1_22_6"/>
<evidence type="ECO:0000259" key="4">
    <source>
        <dbReference type="PROSITE" id="PS50893"/>
    </source>
</evidence>
<dbReference type="STRING" id="1129794.C427_2051"/>
<dbReference type="PROSITE" id="PS50893">
    <property type="entry name" value="ABC_TRANSPORTER_2"/>
    <property type="match status" value="1"/>
</dbReference>
<evidence type="ECO:0000256" key="2">
    <source>
        <dbReference type="ARBA" id="ARBA00022741"/>
    </source>
</evidence>
<dbReference type="SUPFAM" id="SSF52540">
    <property type="entry name" value="P-loop containing nucleoside triphosphate hydrolases"/>
    <property type="match status" value="1"/>
</dbReference>
<dbReference type="PANTHER" id="PTHR24220:SF611">
    <property type="entry name" value="ATP-BINDING COMPONENT OF ABC TRANSPORTER-RELATED"/>
    <property type="match status" value="1"/>
</dbReference>
<dbReference type="RefSeq" id="WP_007643495.1">
    <property type="nucleotide sequence ID" value="NC_020514.1"/>
</dbReference>
<sequence>MQLNENSTSVTDRVTSQPLSIEVENLQHGYTRGSIDLKIENWQIQHGDHVFLHGESGSGKTTLLNLIAGILTPQTGEVRLLGQTFSGLSARKRDQFRARHIGVVFQQFNLIPYLTVLQNIMVAGYFAKKSDDIERRATQLLTELKLPTSILQQQASQLSVGQQQRVAIARALINQPELLIVDEPTSALDAGARDTFMRILLDICRSKLTTLLFVSHDMSLKHYFSSSIDIHSLKQSQGSTVC</sequence>
<dbReference type="EMBL" id="CP003837">
    <property type="protein sequence ID" value="AGH44160.1"/>
    <property type="molecule type" value="Genomic_DNA"/>
</dbReference>
<dbReference type="InterPro" id="IPR017911">
    <property type="entry name" value="MacB-like_ATP-bd"/>
</dbReference>
<evidence type="ECO:0000313" key="6">
    <source>
        <dbReference type="Proteomes" id="UP000011864"/>
    </source>
</evidence>
<feature type="domain" description="ABC transporter" evidence="4">
    <location>
        <begin position="21"/>
        <end position="241"/>
    </location>
</feature>
<dbReference type="Proteomes" id="UP000011864">
    <property type="component" value="Chromosome"/>
</dbReference>